<name>A0A0D0C5X6_9AGAR</name>
<dbReference type="AlphaFoldDB" id="A0A0D0C5X6"/>
<accession>A0A0D0C5X6</accession>
<dbReference type="OrthoDB" id="10558170at2759"/>
<feature type="compositionally biased region" description="Pro residues" evidence="1">
    <location>
        <begin position="1"/>
        <end position="26"/>
    </location>
</feature>
<organism evidence="2 3">
    <name type="scientific">Collybiopsis luxurians FD-317 M1</name>
    <dbReference type="NCBI Taxonomy" id="944289"/>
    <lineage>
        <taxon>Eukaryota</taxon>
        <taxon>Fungi</taxon>
        <taxon>Dikarya</taxon>
        <taxon>Basidiomycota</taxon>
        <taxon>Agaricomycotina</taxon>
        <taxon>Agaricomycetes</taxon>
        <taxon>Agaricomycetidae</taxon>
        <taxon>Agaricales</taxon>
        <taxon>Marasmiineae</taxon>
        <taxon>Omphalotaceae</taxon>
        <taxon>Collybiopsis</taxon>
        <taxon>Collybiopsis luxurians</taxon>
    </lineage>
</organism>
<evidence type="ECO:0000313" key="3">
    <source>
        <dbReference type="Proteomes" id="UP000053593"/>
    </source>
</evidence>
<dbReference type="Proteomes" id="UP000053593">
    <property type="component" value="Unassembled WGS sequence"/>
</dbReference>
<sequence length="201" mass="22038">MPATTPPNTPAPTPSSTPPPTPPNTPVIPNIELVENLPSISETTAVSSGDTASVASLRSSFTLPDTGVGDAPRPQSPYLNYSSKIALSAVAGVFNSYVESIGGLWSRFFYSLAWLYIESNDNSEIDNQYDCAQQWLQDIRRHMRYLETCAEKVGDLTSLDLGWSMVEHMGEISRKLRDLLHATKLGSNGFRENIEDGTLTW</sequence>
<keyword evidence="3" id="KW-1185">Reference proteome</keyword>
<gene>
    <name evidence="2" type="ORF">GYMLUDRAFT_253279</name>
</gene>
<reference evidence="2 3" key="1">
    <citation type="submission" date="2014-04" db="EMBL/GenBank/DDBJ databases">
        <title>Evolutionary Origins and Diversification of the Mycorrhizal Mutualists.</title>
        <authorList>
            <consortium name="DOE Joint Genome Institute"/>
            <consortium name="Mycorrhizal Genomics Consortium"/>
            <person name="Kohler A."/>
            <person name="Kuo A."/>
            <person name="Nagy L.G."/>
            <person name="Floudas D."/>
            <person name="Copeland A."/>
            <person name="Barry K.W."/>
            <person name="Cichocki N."/>
            <person name="Veneault-Fourrey C."/>
            <person name="LaButti K."/>
            <person name="Lindquist E.A."/>
            <person name="Lipzen A."/>
            <person name="Lundell T."/>
            <person name="Morin E."/>
            <person name="Murat C."/>
            <person name="Riley R."/>
            <person name="Ohm R."/>
            <person name="Sun H."/>
            <person name="Tunlid A."/>
            <person name="Henrissat B."/>
            <person name="Grigoriev I.V."/>
            <person name="Hibbett D.S."/>
            <person name="Martin F."/>
        </authorList>
    </citation>
    <scope>NUCLEOTIDE SEQUENCE [LARGE SCALE GENOMIC DNA]</scope>
    <source>
        <strain evidence="2 3">FD-317 M1</strain>
    </source>
</reference>
<protein>
    <submittedName>
        <fullName evidence="2">Uncharacterized protein</fullName>
    </submittedName>
</protein>
<proteinExistence type="predicted"/>
<dbReference type="EMBL" id="KN834931">
    <property type="protein sequence ID" value="KIK50108.1"/>
    <property type="molecule type" value="Genomic_DNA"/>
</dbReference>
<dbReference type="HOGENOM" id="CLU_1360543_0_0_1"/>
<evidence type="ECO:0000256" key="1">
    <source>
        <dbReference type="SAM" id="MobiDB-lite"/>
    </source>
</evidence>
<feature type="region of interest" description="Disordered" evidence="1">
    <location>
        <begin position="1"/>
        <end position="29"/>
    </location>
</feature>
<evidence type="ECO:0000313" key="2">
    <source>
        <dbReference type="EMBL" id="KIK50108.1"/>
    </source>
</evidence>